<dbReference type="Gene3D" id="3.40.50.1820">
    <property type="entry name" value="alpha/beta hydrolase"/>
    <property type="match status" value="1"/>
</dbReference>
<keyword evidence="3" id="KW-1185">Reference proteome</keyword>
<dbReference type="AlphaFoldDB" id="A0AAJ0BJI8"/>
<dbReference type="PANTHER" id="PTHR17630:SF55">
    <property type="entry name" value="DIENELACTONE HYDROLASE FAMILY PROTEIN (AFU_ORTHOLOGUE AFUA_1G01900)"/>
    <property type="match status" value="1"/>
</dbReference>
<dbReference type="PANTHER" id="PTHR17630">
    <property type="entry name" value="DIENELACTONE HYDROLASE"/>
    <property type="match status" value="1"/>
</dbReference>
<dbReference type="Proteomes" id="UP001239445">
    <property type="component" value="Unassembled WGS sequence"/>
</dbReference>
<dbReference type="EMBL" id="MU839831">
    <property type="protein sequence ID" value="KAK1757056.1"/>
    <property type="molecule type" value="Genomic_DNA"/>
</dbReference>
<proteinExistence type="predicted"/>
<evidence type="ECO:0000313" key="2">
    <source>
        <dbReference type="EMBL" id="KAK1757056.1"/>
    </source>
</evidence>
<evidence type="ECO:0000259" key="1">
    <source>
        <dbReference type="Pfam" id="PF01738"/>
    </source>
</evidence>
<name>A0AAJ0BJI8_9PEZI</name>
<protein>
    <submittedName>
        <fullName evidence="2">Alpha/beta-hydrolase</fullName>
    </submittedName>
</protein>
<dbReference type="InterPro" id="IPR002925">
    <property type="entry name" value="Dienelactn_hydro"/>
</dbReference>
<gene>
    <name evidence="2" type="ORF">QBC47DRAFT_378326</name>
</gene>
<dbReference type="SUPFAM" id="SSF53474">
    <property type="entry name" value="alpha/beta-Hydrolases"/>
    <property type="match status" value="1"/>
</dbReference>
<comment type="caution">
    <text evidence="2">The sequence shown here is derived from an EMBL/GenBank/DDBJ whole genome shotgun (WGS) entry which is preliminary data.</text>
</comment>
<sequence>MADLPVPPCCLKAFQWDGTPTGTEGYLPGSPNKTYITGTNPNVAVFVIHDLLAWTFPNIRLLADHYAREIDATVYVPDFFGGETLPIDLVLAARWAELDLHGFIGRNSREIREPEIIGFARALRAANYDKVGAIGFCYGGWAVHRLGAREFLDPDTGKSSLVDCVTAGHPSLLTKKDIDEVAVPVQILAPEIDAAYTDEFKLHSFVTMQKNGVPFNYVHFPKVEHACFVRGDLNIKGEREALVRGKNEAVSWARLWLHGPEKN</sequence>
<evidence type="ECO:0000313" key="3">
    <source>
        <dbReference type="Proteomes" id="UP001239445"/>
    </source>
</evidence>
<feature type="domain" description="Dienelactone hydrolase" evidence="1">
    <location>
        <begin position="41"/>
        <end position="248"/>
    </location>
</feature>
<accession>A0AAJ0BJI8</accession>
<dbReference type="GO" id="GO:0016787">
    <property type="term" value="F:hydrolase activity"/>
    <property type="evidence" value="ECO:0007669"/>
    <property type="project" value="InterPro"/>
</dbReference>
<dbReference type="Pfam" id="PF01738">
    <property type="entry name" value="DLH"/>
    <property type="match status" value="1"/>
</dbReference>
<organism evidence="2 3">
    <name type="scientific">Echria macrotheca</name>
    <dbReference type="NCBI Taxonomy" id="438768"/>
    <lineage>
        <taxon>Eukaryota</taxon>
        <taxon>Fungi</taxon>
        <taxon>Dikarya</taxon>
        <taxon>Ascomycota</taxon>
        <taxon>Pezizomycotina</taxon>
        <taxon>Sordariomycetes</taxon>
        <taxon>Sordariomycetidae</taxon>
        <taxon>Sordariales</taxon>
        <taxon>Schizotheciaceae</taxon>
        <taxon>Echria</taxon>
    </lineage>
</organism>
<dbReference type="InterPro" id="IPR029058">
    <property type="entry name" value="AB_hydrolase_fold"/>
</dbReference>
<reference evidence="2" key="1">
    <citation type="submission" date="2023-06" db="EMBL/GenBank/DDBJ databases">
        <title>Genome-scale phylogeny and comparative genomics of the fungal order Sordariales.</title>
        <authorList>
            <consortium name="Lawrence Berkeley National Laboratory"/>
            <person name="Hensen N."/>
            <person name="Bonometti L."/>
            <person name="Westerberg I."/>
            <person name="Brannstrom I.O."/>
            <person name="Guillou S."/>
            <person name="Cros-Aarteil S."/>
            <person name="Calhoun S."/>
            <person name="Haridas S."/>
            <person name="Kuo A."/>
            <person name="Mondo S."/>
            <person name="Pangilinan J."/>
            <person name="Riley R."/>
            <person name="Labutti K."/>
            <person name="Andreopoulos B."/>
            <person name="Lipzen A."/>
            <person name="Chen C."/>
            <person name="Yanf M."/>
            <person name="Daum C."/>
            <person name="Ng V."/>
            <person name="Clum A."/>
            <person name="Steindorff A."/>
            <person name="Ohm R."/>
            <person name="Martin F."/>
            <person name="Silar P."/>
            <person name="Natvig D."/>
            <person name="Lalanne C."/>
            <person name="Gautier V."/>
            <person name="Ament-Velasquez S.L."/>
            <person name="Kruys A."/>
            <person name="Hutchinson M.I."/>
            <person name="Powell A.J."/>
            <person name="Barry K."/>
            <person name="Miller A.N."/>
            <person name="Grigoriev I.V."/>
            <person name="Debuchy R."/>
            <person name="Gladieux P."/>
            <person name="Thoren M.H."/>
            <person name="Johannesson H."/>
        </authorList>
    </citation>
    <scope>NUCLEOTIDE SEQUENCE</scope>
    <source>
        <strain evidence="2">PSN4</strain>
    </source>
</reference>